<keyword evidence="2" id="KW-1185">Reference proteome</keyword>
<evidence type="ECO:0000313" key="1">
    <source>
        <dbReference type="EMBL" id="KAI5661774.1"/>
    </source>
</evidence>
<dbReference type="Proteomes" id="UP001060085">
    <property type="component" value="Linkage Group LG05"/>
</dbReference>
<comment type="caution">
    <text evidence="1">The sequence shown here is derived from an EMBL/GenBank/DDBJ whole genome shotgun (WGS) entry which is preliminary data.</text>
</comment>
<accession>A0ACC0AMG6</accession>
<evidence type="ECO:0000313" key="2">
    <source>
        <dbReference type="Proteomes" id="UP001060085"/>
    </source>
</evidence>
<protein>
    <submittedName>
        <fullName evidence="1">Uncharacterized protein</fullName>
    </submittedName>
</protein>
<reference evidence="2" key="1">
    <citation type="journal article" date="2023" name="Nat. Plants">
        <title>Single-cell RNA sequencing provides a high-resolution roadmap for understanding the multicellular compartmentation of specialized metabolism.</title>
        <authorList>
            <person name="Sun S."/>
            <person name="Shen X."/>
            <person name="Li Y."/>
            <person name="Li Y."/>
            <person name="Wang S."/>
            <person name="Li R."/>
            <person name="Zhang H."/>
            <person name="Shen G."/>
            <person name="Guo B."/>
            <person name="Wei J."/>
            <person name="Xu J."/>
            <person name="St-Pierre B."/>
            <person name="Chen S."/>
            <person name="Sun C."/>
        </authorList>
    </citation>
    <scope>NUCLEOTIDE SEQUENCE [LARGE SCALE GENOMIC DNA]</scope>
</reference>
<dbReference type="EMBL" id="CM044705">
    <property type="protein sequence ID" value="KAI5661774.1"/>
    <property type="molecule type" value="Genomic_DNA"/>
</dbReference>
<name>A0ACC0AMG6_CATRO</name>
<sequence>MAFLTVHQLSFIFGIFGNAISFFVFLSPITTFYKIYQRKSSQGYNSIPYIIGLFSASLLLYYGVMKTHAFLIITINGAGCVFEVTYLLIYVLYATKKDKISTLRLIVLLNIGCLSLIVGVSLLLTKGAKRVALVGWACAVINVAVFAAPLSVMRQVIRTKSVEFMPIGLSICLTLNAMAWFFYGFFIRDYFIALPNILGFIFGIIQVILYLVYKKARKEGQKVGVESNADGTEDLKKSSIELETGDAKV</sequence>
<organism evidence="1 2">
    <name type="scientific">Catharanthus roseus</name>
    <name type="common">Madagascar periwinkle</name>
    <name type="synonym">Vinca rosea</name>
    <dbReference type="NCBI Taxonomy" id="4058"/>
    <lineage>
        <taxon>Eukaryota</taxon>
        <taxon>Viridiplantae</taxon>
        <taxon>Streptophyta</taxon>
        <taxon>Embryophyta</taxon>
        <taxon>Tracheophyta</taxon>
        <taxon>Spermatophyta</taxon>
        <taxon>Magnoliopsida</taxon>
        <taxon>eudicotyledons</taxon>
        <taxon>Gunneridae</taxon>
        <taxon>Pentapetalae</taxon>
        <taxon>asterids</taxon>
        <taxon>lamiids</taxon>
        <taxon>Gentianales</taxon>
        <taxon>Apocynaceae</taxon>
        <taxon>Rauvolfioideae</taxon>
        <taxon>Vinceae</taxon>
        <taxon>Catharanthinae</taxon>
        <taxon>Catharanthus</taxon>
    </lineage>
</organism>
<proteinExistence type="predicted"/>
<gene>
    <name evidence="1" type="ORF">M9H77_21097</name>
</gene>